<dbReference type="EMBL" id="JANBTW010000024">
    <property type="protein sequence ID" value="KAJ2678099.1"/>
    <property type="molecule type" value="Genomic_DNA"/>
</dbReference>
<proteinExistence type="inferred from homology"/>
<dbReference type="PANTHER" id="PTHR47981:SF20">
    <property type="entry name" value="RAS-RELATED PROTEIN RAB-7A"/>
    <property type="match status" value="1"/>
</dbReference>
<gene>
    <name evidence="5" type="ORF">GGI25_002603</name>
</gene>
<evidence type="ECO:0000313" key="6">
    <source>
        <dbReference type="Proteomes" id="UP001151518"/>
    </source>
</evidence>
<evidence type="ECO:0000256" key="3">
    <source>
        <dbReference type="ARBA" id="ARBA00023134"/>
    </source>
</evidence>
<dbReference type="OrthoDB" id="265044at2759"/>
<dbReference type="SUPFAM" id="SSF50978">
    <property type="entry name" value="WD40 repeat-like"/>
    <property type="match status" value="1"/>
</dbReference>
<protein>
    <recommendedName>
        <fullName evidence="7">F-box domain-containing protein</fullName>
    </recommendedName>
</protein>
<accession>A0A9W8GA76</accession>
<name>A0A9W8GA76_9FUNG</name>
<dbReference type="Gene3D" id="3.40.50.300">
    <property type="entry name" value="P-loop containing nucleotide triphosphate hydrolases"/>
    <property type="match status" value="1"/>
</dbReference>
<dbReference type="SMART" id="SM00174">
    <property type="entry name" value="RHO"/>
    <property type="match status" value="1"/>
</dbReference>
<dbReference type="SUPFAM" id="SSF52540">
    <property type="entry name" value="P-loop containing nucleoside triphosphate hydrolases"/>
    <property type="match status" value="1"/>
</dbReference>
<dbReference type="GO" id="GO:0003924">
    <property type="term" value="F:GTPase activity"/>
    <property type="evidence" value="ECO:0007669"/>
    <property type="project" value="InterPro"/>
</dbReference>
<keyword evidence="4" id="KW-0636">Prenylation</keyword>
<dbReference type="SUPFAM" id="SSF81383">
    <property type="entry name" value="F-box domain"/>
    <property type="match status" value="1"/>
</dbReference>
<dbReference type="AlphaFoldDB" id="A0A9W8GA76"/>
<dbReference type="PROSITE" id="PS51419">
    <property type="entry name" value="RAB"/>
    <property type="match status" value="1"/>
</dbReference>
<sequence length="670" mass="74920">MAERVFKAVMFGAPRSGKTSLRNYFLYKNHTCQYLPTQNSDFVSTYVVLEKRQMIAMQIWDTGGSPVDRLTTSSLAQDADAIILVYDGTNPASLHALEPFLKRSKTIVDAVLPMVLVGTKADLPQEVNCAQAMDFCKSIADVDIVCIKTSARTGSNIEAVFQKVAELCQQTWYDPHAAGGLDERPLLPKARVSRHGDPITYHRFDIDDNVHFKSRKHRVADAASNGFRLKEVLALLSPHEQAIARQQLLISSSGAKRFDIISCLPTDIVYKIINLIPPSALRRWWQVNKRWRQYAQLENVVNGLVKKIQLTGCIPSTATTPFLKLRWIEDRELRWEKAQPAISKAIYTRGNISTLAVGGGWMVASCNLYLKAWKIDGAQFRLGFQCRTNSANCISVCPSGKVFMASSFLRETRIYSLVGTGTSAALSSQQQPIHSLEPLFEVRSAVVSIDRVHLFRDYAAVKKRNNTIDVYRWKERALANHFSFSDMEVCDMKICKGDYLVISSNSWEVAVFDINTSSELYRLDAKSEIKGRFPTTNTKPTLKATCNTQSRICVSIFCEQGWLAFVVQLNKRCSVPYILSAAAPSTPFICAHMLYALTCTDTTHRPDVKAVVQCNIGHSNKVKNIVIPKSEIYSPIGRTRLDRAPDVAAMTDDVVALGYGSTIALMKFIR</sequence>
<evidence type="ECO:0000256" key="4">
    <source>
        <dbReference type="ARBA" id="ARBA00023289"/>
    </source>
</evidence>
<comment type="similarity">
    <text evidence="1">Belongs to the small GTPase superfamily. Rab family.</text>
</comment>
<evidence type="ECO:0000256" key="1">
    <source>
        <dbReference type="ARBA" id="ARBA00006270"/>
    </source>
</evidence>
<dbReference type="InterPro" id="IPR036047">
    <property type="entry name" value="F-box-like_dom_sf"/>
</dbReference>
<comment type="caution">
    <text evidence="5">The sequence shown here is derived from an EMBL/GenBank/DDBJ whole genome shotgun (WGS) entry which is preliminary data.</text>
</comment>
<reference evidence="5" key="1">
    <citation type="submission" date="2022-07" db="EMBL/GenBank/DDBJ databases">
        <title>Phylogenomic reconstructions and comparative analyses of Kickxellomycotina fungi.</title>
        <authorList>
            <person name="Reynolds N.K."/>
            <person name="Stajich J.E."/>
            <person name="Barry K."/>
            <person name="Grigoriev I.V."/>
            <person name="Crous P."/>
            <person name="Smith M.E."/>
        </authorList>
    </citation>
    <scope>NUCLEOTIDE SEQUENCE</scope>
    <source>
        <strain evidence="5">NRRL 3115</strain>
    </source>
</reference>
<dbReference type="InterPro" id="IPR015943">
    <property type="entry name" value="WD40/YVTN_repeat-like_dom_sf"/>
</dbReference>
<dbReference type="InterPro" id="IPR027417">
    <property type="entry name" value="P-loop_NTPase"/>
</dbReference>
<dbReference type="Pfam" id="PF00071">
    <property type="entry name" value="Ras"/>
    <property type="match status" value="1"/>
</dbReference>
<dbReference type="Gene3D" id="1.20.1280.50">
    <property type="match status" value="1"/>
</dbReference>
<evidence type="ECO:0008006" key="7">
    <source>
        <dbReference type="Google" id="ProtNLM"/>
    </source>
</evidence>
<dbReference type="GO" id="GO:0005525">
    <property type="term" value="F:GTP binding"/>
    <property type="evidence" value="ECO:0007669"/>
    <property type="project" value="UniProtKB-KW"/>
</dbReference>
<keyword evidence="2" id="KW-0547">Nucleotide-binding</keyword>
<dbReference type="InterPro" id="IPR036322">
    <property type="entry name" value="WD40_repeat_dom_sf"/>
</dbReference>
<evidence type="ECO:0000256" key="2">
    <source>
        <dbReference type="ARBA" id="ARBA00022741"/>
    </source>
</evidence>
<dbReference type="PANTHER" id="PTHR47981">
    <property type="entry name" value="RAB FAMILY"/>
    <property type="match status" value="1"/>
</dbReference>
<dbReference type="SMART" id="SM00175">
    <property type="entry name" value="RAB"/>
    <property type="match status" value="1"/>
</dbReference>
<keyword evidence="3" id="KW-0342">GTP-binding</keyword>
<evidence type="ECO:0000313" key="5">
    <source>
        <dbReference type="EMBL" id="KAJ2678099.1"/>
    </source>
</evidence>
<dbReference type="InterPro" id="IPR001806">
    <property type="entry name" value="Small_GTPase"/>
</dbReference>
<dbReference type="PRINTS" id="PR00449">
    <property type="entry name" value="RASTRNSFRMNG"/>
</dbReference>
<dbReference type="CDD" id="cd00154">
    <property type="entry name" value="Rab"/>
    <property type="match status" value="1"/>
</dbReference>
<dbReference type="Gene3D" id="2.130.10.10">
    <property type="entry name" value="YVTN repeat-like/Quinoprotein amine dehydrogenase"/>
    <property type="match status" value="1"/>
</dbReference>
<dbReference type="InterPro" id="IPR005225">
    <property type="entry name" value="Small_GTP-bd"/>
</dbReference>
<organism evidence="5 6">
    <name type="scientific">Coemansia spiralis</name>
    <dbReference type="NCBI Taxonomy" id="417178"/>
    <lineage>
        <taxon>Eukaryota</taxon>
        <taxon>Fungi</taxon>
        <taxon>Fungi incertae sedis</taxon>
        <taxon>Zoopagomycota</taxon>
        <taxon>Kickxellomycotina</taxon>
        <taxon>Kickxellomycetes</taxon>
        <taxon>Kickxellales</taxon>
        <taxon>Kickxellaceae</taxon>
        <taxon>Coemansia</taxon>
    </lineage>
</organism>
<dbReference type="SMART" id="SM00173">
    <property type="entry name" value="RAS"/>
    <property type="match status" value="1"/>
</dbReference>
<dbReference type="NCBIfam" id="TIGR00231">
    <property type="entry name" value="small_GTP"/>
    <property type="match status" value="1"/>
</dbReference>
<dbReference type="Proteomes" id="UP001151518">
    <property type="component" value="Unassembled WGS sequence"/>
</dbReference>
<keyword evidence="4" id="KW-0449">Lipoprotein</keyword>